<reference evidence="5 6" key="1">
    <citation type="submission" date="2016-05" db="EMBL/GenBank/DDBJ databases">
        <title>Draft genome sequence of a porcine commensal Rothia nasimurium.</title>
        <authorList>
            <person name="Gaiser R.A."/>
            <person name="Van Baarlen P."/>
            <person name="Wells J.M."/>
        </authorList>
    </citation>
    <scope>NUCLEOTIDE SEQUENCE [LARGE SCALE GENOMIC DNA]</scope>
    <source>
        <strain evidence="5 6">PT-32</strain>
    </source>
</reference>
<evidence type="ECO:0000256" key="1">
    <source>
        <dbReference type="ARBA" id="ARBA00001957"/>
    </source>
</evidence>
<dbReference type="Pfam" id="PF00975">
    <property type="entry name" value="Thioesterase"/>
    <property type="match status" value="1"/>
</dbReference>
<comment type="cofactor">
    <cofactor evidence="1">
        <name>pantetheine 4'-phosphate</name>
        <dbReference type="ChEBI" id="CHEBI:47942"/>
    </cofactor>
</comment>
<dbReference type="SUPFAM" id="SSF56801">
    <property type="entry name" value="Acetyl-CoA synthetase-like"/>
    <property type="match status" value="2"/>
</dbReference>
<dbReference type="SUPFAM" id="SSF47336">
    <property type="entry name" value="ACP-like"/>
    <property type="match status" value="2"/>
</dbReference>
<dbReference type="GO" id="GO:0031177">
    <property type="term" value="F:phosphopantetheine binding"/>
    <property type="evidence" value="ECO:0007669"/>
    <property type="project" value="InterPro"/>
</dbReference>
<dbReference type="CDD" id="cd17643">
    <property type="entry name" value="A_NRPS_Cytc1-like"/>
    <property type="match status" value="1"/>
</dbReference>
<dbReference type="InterPro" id="IPR009081">
    <property type="entry name" value="PP-bd_ACP"/>
</dbReference>
<dbReference type="GO" id="GO:0005737">
    <property type="term" value="C:cytoplasm"/>
    <property type="evidence" value="ECO:0007669"/>
    <property type="project" value="TreeGrafter"/>
</dbReference>
<dbReference type="PROSITE" id="PS50075">
    <property type="entry name" value="CARRIER"/>
    <property type="match status" value="2"/>
</dbReference>
<dbReference type="PROSITE" id="PS00455">
    <property type="entry name" value="AMP_BINDING"/>
    <property type="match status" value="2"/>
</dbReference>
<accession>A0A1Y1RMX8</accession>
<evidence type="ECO:0000256" key="2">
    <source>
        <dbReference type="ARBA" id="ARBA00022450"/>
    </source>
</evidence>
<dbReference type="InterPro" id="IPR020845">
    <property type="entry name" value="AMP-binding_CS"/>
</dbReference>
<dbReference type="FunFam" id="3.40.50.12780:FF:000012">
    <property type="entry name" value="Non-ribosomal peptide synthetase"/>
    <property type="match status" value="1"/>
</dbReference>
<dbReference type="SUPFAM" id="SSF52777">
    <property type="entry name" value="CoA-dependent acyltransferases"/>
    <property type="match status" value="4"/>
</dbReference>
<dbReference type="Gene3D" id="3.40.50.1820">
    <property type="entry name" value="alpha/beta hydrolase"/>
    <property type="match status" value="1"/>
</dbReference>
<dbReference type="InterPro" id="IPR006162">
    <property type="entry name" value="Ppantetheine_attach_site"/>
</dbReference>
<name>A0A1Y1RMX8_9MICC</name>
<evidence type="ECO:0000259" key="4">
    <source>
        <dbReference type="PROSITE" id="PS50075"/>
    </source>
</evidence>
<sequence length="2352" mass="257389">MRGPLNPDAWCQAADLVLASLPALRLRLDRGGDEFPHTVVGKPARCVLYNLREHEDPEAEVDAVIQQALQSPFDDCESLVSHAFLFHVGAEEFCWFLRVHHIALDGYGFAVVAQHISETYEALIGGQEPPIAATDHVASYRQALQDALSGASAEARDYWASQKPTEDTLPLAAARESYASVREPAGVYHETLSPAHLALATGLLAQAANRKDEVVIGVHMAARTTAALAQTACTVQNELPMHVKFAPDVSVAESLQNVQNQWRSMSAYQGYRKEHIRRDRAMAAHLPFADISLNIVPFNTELSFGQAVGKAEPLWDGPTDILTVDVRATAGRGHEVTLVAPRGSCQPQVLTAYAKVFERLYRDVLSQRRYTDSRALSSLSLTDRLPQVPAETTDEMHYLSRFLERFKGKTPVLYAPDRVLTGDQVQRYIVALARLLGAATTPQKRVLLLLERSIWAVIAPLAALYSGHTFIPCDTSWPKNRVRDLVEQVQPDIVLTLQNTVDKYGCQEFLSQVKTVITLDNYHVQQALANYTLQSTGELAEPRPDDIAYILFTSGTTGTPKGVMVRYRNLENYVRTLAEEYLPRVYAASGQQRPHRFVHEHSFAFDSSLSPLGFFMLGHALYLPDTNTLRDPRAHRDYLLGHCIDGIDISPVMLQELLRVGLECDQGKPGPSTIIIGGDACPESLWDYLHTRPHLNAINSYGPTENTVEATFAVIADYEQPTIGTSSPRQFALVTTSWGQACPVGFPGELWLGGASVSAGYLDLPEETAARFIETDAGSMYRSGDLVREEHDGRYTLLGRIDSQLSLNGVRIEGQEVELALCAQPEVAQAVVLVRDDGAGERLVGYVVVEPEYQNPAFSDELRHRLMDSLPVAHVPAVLVPLTSLPLTDRGKVDCSRLPAPGALGHTGRKGAELSVEEHLVAEIYAECTSVPLDHVSSETTLFSLGGNSLSAMRTVSQLHDLGYTGVNLTHLFADSSVASMGALCAENPPQLLGVAQEKTSLPSKSDEVLTSAQKRIWFIDRAEGASALYTVPLIFDIPAQDFDQERCEHALLDVLQSYPSLGSLYRIDQQGEVRLHRLDAADIRRRFRVHPVEYLTDAREQVNRLGVVIDVSQDLPLQAFVSSAGAAARLILIFHHIAVDGWALSAFTRIFARAYAQHATGSRLTEVLPLSATPQVANTTEEDLQWWKKYAQALPAVLDLPSDRPRPQERNHSGGEVRARMPVELASLLKQQAQNLGATPFMLLQGFTSMLLTRCGAGNDIALGTVIANRSTPQEEAAITFAANTVLTRVDTSGNPRFEELIQRIKMNTTQLLAHAHVPFDEVVNAVNPVRSTAYHPLFQVMVIEQNIEQEAWQITPGHSVTPYTVGTGTSKFDLTFEFSTVHTGSEAETREVRLEYATDIFDAETAQRILRWLLELVEVTLKKPDIKLWDRPLDQAGVHSAHREAQRMLTYRLQQHEQNTDELTGAAALADDRSLSEHLEKLLTQHADRRALIDVQPDGARKEVTYRQLDDQSRLVRDYLWSQGLGPGNRVALLVPRSSQQIAAVIGAVRAGVTYVPLDPEYPLSRLSIILQDAEVSAILHHRAPVLQELDSQLIDHCALVDLEKISPCHGGLEAPKITADTPAYIIFTSGSTGRPKGVVIPQRNVLRLLASTDHWFGASPVDTWALFHSYAFDFAVWEMFGALLTGGSLVLVPHDLSRSPQEFGQLLSRENVTILNQTPSAFSQLVILDEQTPLDLPSLRAVVLGGEAMDLPMVHRWQQNHPSTECQVINMYGITETTVHVTYQVVTETSSGTSPVGEPIPDLSVYLLDEGGHPVPDGITGEICVGGAGLAQGYWGREDLTAQKFVDDPFARAALATLPHNGLKITGAPKMYRSGDLAVRLPDGTLDFRGRADRQVQLRGFRIELGEVETAALSYPAAQDSFARVIGRSERDKRLLLYMVVPSTEQADSAAVRKYLAAILPAYMVPSSIIFMEKLPLTVNGKLDVDALPLPLLKTSGARPPVSELEGQLHSCFTQVLGIESCSVEDSFFDLGGHSMLAVELVAAIEKATGHSLRVGTVMRSPSIELLADALERDATGTKEDLQVLIPLQRSEGPSPYGAIYCLHPAGGLSWCYSSLTQHVPAAIPIWGLQARGVLEPGQQPGSLADMAEDYLNEIRRVHPGGPIHIIGWSLGGMVAQVLAHRALTAGLDLGVVALLDAYPSEAETGVGEPPLEDAVSAVLAMSGLEDEVLAGDFTLAALQGALKEHASPMAGLPAEIIEALTLTYRNTAKILREYAHPALAADVLFFQATRAGVGPDHDPHEWDRFIKGSLTVYPIDCTHREMTQALPISTIAARIVAKVTNNEAAPGR</sequence>
<dbReference type="PANTHER" id="PTHR45527:SF1">
    <property type="entry name" value="FATTY ACID SYNTHASE"/>
    <property type="match status" value="1"/>
</dbReference>
<dbReference type="SMART" id="SM00823">
    <property type="entry name" value="PKS_PP"/>
    <property type="match status" value="1"/>
</dbReference>
<dbReference type="InterPro" id="IPR029058">
    <property type="entry name" value="AB_hydrolase_fold"/>
</dbReference>
<dbReference type="Gene3D" id="3.30.559.30">
    <property type="entry name" value="Nonribosomal peptide synthetase, condensation domain"/>
    <property type="match status" value="2"/>
</dbReference>
<feature type="domain" description="Carrier" evidence="4">
    <location>
        <begin position="2003"/>
        <end position="2078"/>
    </location>
</feature>
<dbReference type="Pfam" id="PF00668">
    <property type="entry name" value="Condensation"/>
    <property type="match status" value="2"/>
</dbReference>
<dbReference type="PROSITE" id="PS00012">
    <property type="entry name" value="PHOSPHOPANTETHEINE"/>
    <property type="match status" value="2"/>
</dbReference>
<evidence type="ECO:0000256" key="3">
    <source>
        <dbReference type="ARBA" id="ARBA00022553"/>
    </source>
</evidence>
<evidence type="ECO:0000313" key="6">
    <source>
        <dbReference type="Proteomes" id="UP000192359"/>
    </source>
</evidence>
<keyword evidence="6" id="KW-1185">Reference proteome</keyword>
<protein>
    <recommendedName>
        <fullName evidence="4">Carrier domain-containing protein</fullName>
    </recommendedName>
</protein>
<comment type="caution">
    <text evidence="5">The sequence shown here is derived from an EMBL/GenBank/DDBJ whole genome shotgun (WGS) entry which is preliminary data.</text>
</comment>
<dbReference type="InterPro" id="IPR023213">
    <property type="entry name" value="CAT-like_dom_sf"/>
</dbReference>
<dbReference type="Proteomes" id="UP000192359">
    <property type="component" value="Unassembled WGS sequence"/>
</dbReference>
<dbReference type="Pfam" id="PF00550">
    <property type="entry name" value="PP-binding"/>
    <property type="match status" value="2"/>
</dbReference>
<dbReference type="PANTHER" id="PTHR45527">
    <property type="entry name" value="NONRIBOSOMAL PEPTIDE SYNTHETASE"/>
    <property type="match status" value="1"/>
</dbReference>
<dbReference type="GO" id="GO:0008610">
    <property type="term" value="P:lipid biosynthetic process"/>
    <property type="evidence" value="ECO:0007669"/>
    <property type="project" value="UniProtKB-ARBA"/>
</dbReference>
<dbReference type="Pfam" id="PF13193">
    <property type="entry name" value="AMP-binding_C"/>
    <property type="match status" value="2"/>
</dbReference>
<dbReference type="NCBIfam" id="TIGR01733">
    <property type="entry name" value="AA-adenyl-dom"/>
    <property type="match status" value="1"/>
</dbReference>
<dbReference type="Gene3D" id="3.30.559.10">
    <property type="entry name" value="Chloramphenicol acetyltransferase-like domain"/>
    <property type="match status" value="2"/>
</dbReference>
<dbReference type="InterPro" id="IPR025110">
    <property type="entry name" value="AMP-bd_C"/>
</dbReference>
<dbReference type="FunFam" id="3.40.50.980:FF:000002">
    <property type="entry name" value="Enterobactin synthetase component F"/>
    <property type="match status" value="1"/>
</dbReference>
<dbReference type="InterPro" id="IPR001031">
    <property type="entry name" value="Thioesterase"/>
</dbReference>
<keyword evidence="3" id="KW-0597">Phosphoprotein</keyword>
<gene>
    <name evidence="5" type="ORF">A7979_04985</name>
</gene>
<keyword evidence="2" id="KW-0596">Phosphopantetheine</keyword>
<dbReference type="SUPFAM" id="SSF53474">
    <property type="entry name" value="alpha/beta-Hydrolases"/>
    <property type="match status" value="1"/>
</dbReference>
<dbReference type="Gene3D" id="1.10.1200.10">
    <property type="entry name" value="ACP-like"/>
    <property type="match status" value="1"/>
</dbReference>
<dbReference type="InterPro" id="IPR010071">
    <property type="entry name" value="AA_adenyl_dom"/>
</dbReference>
<dbReference type="Gene3D" id="3.40.50.12780">
    <property type="entry name" value="N-terminal domain of ligase-like"/>
    <property type="match status" value="2"/>
</dbReference>
<dbReference type="GO" id="GO:0044550">
    <property type="term" value="P:secondary metabolite biosynthetic process"/>
    <property type="evidence" value="ECO:0007669"/>
    <property type="project" value="TreeGrafter"/>
</dbReference>
<dbReference type="InterPro" id="IPR001242">
    <property type="entry name" value="Condensation_dom"/>
</dbReference>
<dbReference type="InterPro" id="IPR045851">
    <property type="entry name" value="AMP-bd_C_sf"/>
</dbReference>
<dbReference type="Pfam" id="PF00501">
    <property type="entry name" value="AMP-binding"/>
    <property type="match status" value="2"/>
</dbReference>
<dbReference type="InterPro" id="IPR020806">
    <property type="entry name" value="PKS_PP-bd"/>
</dbReference>
<dbReference type="GO" id="GO:0003824">
    <property type="term" value="F:catalytic activity"/>
    <property type="evidence" value="ECO:0007669"/>
    <property type="project" value="InterPro"/>
</dbReference>
<dbReference type="InterPro" id="IPR036736">
    <property type="entry name" value="ACP-like_sf"/>
</dbReference>
<evidence type="ECO:0000313" key="5">
    <source>
        <dbReference type="EMBL" id="ORC15972.1"/>
    </source>
</evidence>
<dbReference type="InterPro" id="IPR000873">
    <property type="entry name" value="AMP-dep_synth/lig_dom"/>
</dbReference>
<organism evidence="5 6">
    <name type="scientific">Rothia nasimurium</name>
    <dbReference type="NCBI Taxonomy" id="85336"/>
    <lineage>
        <taxon>Bacteria</taxon>
        <taxon>Bacillati</taxon>
        <taxon>Actinomycetota</taxon>
        <taxon>Actinomycetes</taxon>
        <taxon>Micrococcales</taxon>
        <taxon>Micrococcaceae</taxon>
        <taxon>Rothia</taxon>
    </lineage>
</organism>
<feature type="domain" description="Carrier" evidence="4">
    <location>
        <begin position="912"/>
        <end position="992"/>
    </location>
</feature>
<proteinExistence type="predicted"/>
<dbReference type="EMBL" id="LXWF01000041">
    <property type="protein sequence ID" value="ORC15972.1"/>
    <property type="molecule type" value="Genomic_DNA"/>
</dbReference>
<dbReference type="GO" id="GO:0043041">
    <property type="term" value="P:amino acid activation for nonribosomal peptide biosynthetic process"/>
    <property type="evidence" value="ECO:0007669"/>
    <property type="project" value="TreeGrafter"/>
</dbReference>
<dbReference type="Gene3D" id="3.30.300.30">
    <property type="match status" value="2"/>
</dbReference>
<dbReference type="InterPro" id="IPR042099">
    <property type="entry name" value="ANL_N_sf"/>
</dbReference>